<organism evidence="3 4">
    <name type="scientific">Compostimonas suwonensis</name>
    <dbReference type="NCBI Taxonomy" id="1048394"/>
    <lineage>
        <taxon>Bacteria</taxon>
        <taxon>Bacillati</taxon>
        <taxon>Actinomycetota</taxon>
        <taxon>Actinomycetes</taxon>
        <taxon>Micrococcales</taxon>
        <taxon>Microbacteriaceae</taxon>
        <taxon>Compostimonas</taxon>
    </lineage>
</organism>
<dbReference type="Gene3D" id="3.20.20.140">
    <property type="entry name" value="Metal-dependent hydrolases"/>
    <property type="match status" value="1"/>
</dbReference>
<proteinExistence type="inferred from homology"/>
<dbReference type="AlphaFoldDB" id="A0A2M9BWS0"/>
<dbReference type="InterPro" id="IPR052350">
    <property type="entry name" value="Metallo-dep_Lactonases"/>
</dbReference>
<evidence type="ECO:0000256" key="1">
    <source>
        <dbReference type="ARBA" id="ARBA00038310"/>
    </source>
</evidence>
<dbReference type="PANTHER" id="PTHR43569">
    <property type="entry name" value="AMIDOHYDROLASE"/>
    <property type="match status" value="1"/>
</dbReference>
<dbReference type="PANTHER" id="PTHR43569:SF2">
    <property type="entry name" value="AMIDOHYDROLASE-RELATED DOMAIN-CONTAINING PROTEIN"/>
    <property type="match status" value="1"/>
</dbReference>
<gene>
    <name evidence="3" type="ORF">CLV54_2210</name>
</gene>
<dbReference type="SUPFAM" id="SSF51556">
    <property type="entry name" value="Metallo-dependent hydrolases"/>
    <property type="match status" value="1"/>
</dbReference>
<dbReference type="InterPro" id="IPR006680">
    <property type="entry name" value="Amidohydro-rel"/>
</dbReference>
<comment type="caution">
    <text evidence="3">The sequence shown here is derived from an EMBL/GenBank/DDBJ whole genome shotgun (WGS) entry which is preliminary data.</text>
</comment>
<dbReference type="EMBL" id="PGFB01000003">
    <property type="protein sequence ID" value="PJJ62407.1"/>
    <property type="molecule type" value="Genomic_DNA"/>
</dbReference>
<reference evidence="3 4" key="1">
    <citation type="submission" date="2017-11" db="EMBL/GenBank/DDBJ databases">
        <title>Genomic Encyclopedia of Archaeal and Bacterial Type Strains, Phase II (KMG-II): From Individual Species to Whole Genera.</title>
        <authorList>
            <person name="Goeker M."/>
        </authorList>
    </citation>
    <scope>NUCLEOTIDE SEQUENCE [LARGE SCALE GENOMIC DNA]</scope>
    <source>
        <strain evidence="3 4">DSM 25625</strain>
    </source>
</reference>
<dbReference type="InterPro" id="IPR032466">
    <property type="entry name" value="Metal_Hydrolase"/>
</dbReference>
<evidence type="ECO:0000259" key="2">
    <source>
        <dbReference type="Pfam" id="PF04909"/>
    </source>
</evidence>
<evidence type="ECO:0000313" key="3">
    <source>
        <dbReference type="EMBL" id="PJJ62407.1"/>
    </source>
</evidence>
<feature type="domain" description="Amidohydrolase-related" evidence="2">
    <location>
        <begin position="3"/>
        <end position="264"/>
    </location>
</feature>
<keyword evidence="3" id="KW-0378">Hydrolase</keyword>
<dbReference type="OrthoDB" id="5450317at2"/>
<keyword evidence="4" id="KW-1185">Reference proteome</keyword>
<dbReference type="Proteomes" id="UP000230161">
    <property type="component" value="Unassembled WGS sequence"/>
</dbReference>
<dbReference type="Pfam" id="PF04909">
    <property type="entry name" value="Amidohydro_2"/>
    <property type="match status" value="1"/>
</dbReference>
<sequence length="274" mass="30969">MIVDAQVHIWEADRPERPWIPSGASYAHRPEPITQETLTAEMDRVGVDRAYLVPPTWEGIRNDVVLRAAETEPERFRAIVRFPIDDRGSVSSLEAWARDPRVAGARLVFTRQAAVWLTDGTADWYWDVAADLGLPTMVFAPNLTRELGAVAARHPRARIAVCHVGLETSKRDDEIDEGWADALALADLPNVAVKATSLPSFTTEDYPYPLLAEKIHRLIDAYGADRVFWGSDLSRLRGDYAQLRRFFEEELDLTDDQSRLIMGEAVLGWFPWSR</sequence>
<name>A0A2M9BWS0_9MICO</name>
<dbReference type="RefSeq" id="WP_100344967.1">
    <property type="nucleotide sequence ID" value="NZ_PGFB01000003.1"/>
</dbReference>
<comment type="similarity">
    <text evidence="1">Belongs to the metallo-dependent hydrolases superfamily.</text>
</comment>
<protein>
    <submittedName>
        <fullName evidence="3">Putative TIM-barrel fold metal-dependent hydrolase</fullName>
    </submittedName>
</protein>
<dbReference type="GO" id="GO:0016787">
    <property type="term" value="F:hydrolase activity"/>
    <property type="evidence" value="ECO:0007669"/>
    <property type="project" value="UniProtKB-KW"/>
</dbReference>
<evidence type="ECO:0000313" key="4">
    <source>
        <dbReference type="Proteomes" id="UP000230161"/>
    </source>
</evidence>
<accession>A0A2M9BWS0</accession>